<dbReference type="RefSeq" id="WP_052016168.1">
    <property type="nucleotide sequence ID" value="NZ_BAUU01000041.1"/>
</dbReference>
<evidence type="ECO:0000313" key="10">
    <source>
        <dbReference type="Proteomes" id="UP000018895"/>
    </source>
</evidence>
<evidence type="ECO:0000256" key="3">
    <source>
        <dbReference type="ARBA" id="ARBA00022553"/>
    </source>
</evidence>
<dbReference type="Gene3D" id="1.10.8.500">
    <property type="entry name" value="HAMP domain in histidine kinase"/>
    <property type="match status" value="1"/>
</dbReference>
<evidence type="ECO:0000256" key="6">
    <source>
        <dbReference type="ARBA" id="ARBA00023136"/>
    </source>
</evidence>
<keyword evidence="7" id="KW-1133">Transmembrane helix</keyword>
<dbReference type="GO" id="GO:0000155">
    <property type="term" value="F:phosphorelay sensor kinase activity"/>
    <property type="evidence" value="ECO:0007669"/>
    <property type="project" value="InterPro"/>
</dbReference>
<dbReference type="SMART" id="SM00304">
    <property type="entry name" value="HAMP"/>
    <property type="match status" value="1"/>
</dbReference>
<dbReference type="GO" id="GO:0005886">
    <property type="term" value="C:plasma membrane"/>
    <property type="evidence" value="ECO:0007669"/>
    <property type="project" value="UniProtKB-SubCell"/>
</dbReference>
<keyword evidence="10" id="KW-1185">Reference proteome</keyword>
<protein>
    <submittedName>
        <fullName evidence="9">Two-component sensor histidine kinase</fullName>
    </submittedName>
</protein>
<sequence length="606" mass="70589">MNRWNPFYHWSLKRKSMVIMLCFILLPTLIVSLLIYHQSNQLFKQQVIDRTQQNLNNMESSLVSIMEDVEDISGYIIFSNEFRDFMTLPMDDQNYYEDIHRLQDHIKGFFTFHLNNKNYFDSASIQGVNGTDLHVGERLNSDETQWDQLAIEREGRIFWSEPYEVSRTGWGYDGQQVISLVRVINDIYEIKKPNGLVRIRLDSRELMKSVTNGYADESNETFLLKDNGVVMFHQDQSKVGKPYPNEKLVEVVDQQEAVVTFQHNGEDHYAVIRNVNDQHIGMSLVSLVREDYILGEFAGIRYTMVIVISIVMLLTIVAFVGFVWTIVKPIIELTEQTKRFEYGNFNAKVKVRTNDEIGKLGTHFNAAVSHIQRLIETKYKLELQNKESELKALQSQINPHFLYNTLDMIRWTARIENAPDTGKSIEDLSRLFRISLSEGRVWITLKDEFAYVQSYLELQKRRLAGQLHYFIAVEAGIEQALVMKIIVQPLAENSIQHGFKRTHPNKRMYIKAYRTKQGIAIDVIDNGKGMNVNEIKYFLFHSQKERDGGGYALRNIHNRIVHAFGKKYGLELIHQEVGTCIRIHLPFIEKDYELQRILEGKDVNDD</sequence>
<dbReference type="SUPFAM" id="SSF158472">
    <property type="entry name" value="HAMP domain-like"/>
    <property type="match status" value="1"/>
</dbReference>
<dbReference type="InterPro" id="IPR050640">
    <property type="entry name" value="Bact_2-comp_sensor_kinase"/>
</dbReference>
<dbReference type="Gene3D" id="3.30.450.20">
    <property type="entry name" value="PAS domain"/>
    <property type="match status" value="1"/>
</dbReference>
<dbReference type="PANTHER" id="PTHR34220:SF7">
    <property type="entry name" value="SENSOR HISTIDINE KINASE YPDA"/>
    <property type="match status" value="1"/>
</dbReference>
<name>W4QMN7_9BACI</name>
<organism evidence="9 10">
    <name type="scientific">Halalkalibacter hemicellulosilyticusJCM 9152</name>
    <dbReference type="NCBI Taxonomy" id="1236971"/>
    <lineage>
        <taxon>Bacteria</taxon>
        <taxon>Bacillati</taxon>
        <taxon>Bacillota</taxon>
        <taxon>Bacilli</taxon>
        <taxon>Bacillales</taxon>
        <taxon>Bacillaceae</taxon>
        <taxon>Halalkalibacter</taxon>
    </lineage>
</organism>
<keyword evidence="4" id="KW-0808">Transferase</keyword>
<feature type="transmembrane region" description="Helical" evidence="7">
    <location>
        <begin position="302"/>
        <end position="327"/>
    </location>
</feature>
<feature type="domain" description="HAMP" evidence="8">
    <location>
        <begin position="324"/>
        <end position="376"/>
    </location>
</feature>
<gene>
    <name evidence="9" type="ORF">JCM9152_4144</name>
</gene>
<keyword evidence="5 9" id="KW-0418">Kinase</keyword>
<keyword evidence="2" id="KW-1003">Cell membrane</keyword>
<dbReference type="InterPro" id="IPR010559">
    <property type="entry name" value="Sig_transdc_His_kin_internal"/>
</dbReference>
<dbReference type="InterPro" id="IPR003594">
    <property type="entry name" value="HATPase_dom"/>
</dbReference>
<evidence type="ECO:0000256" key="1">
    <source>
        <dbReference type="ARBA" id="ARBA00004651"/>
    </source>
</evidence>
<dbReference type="Pfam" id="PF02518">
    <property type="entry name" value="HATPase_c"/>
    <property type="match status" value="1"/>
</dbReference>
<keyword evidence="6 7" id="KW-0472">Membrane</keyword>
<evidence type="ECO:0000259" key="8">
    <source>
        <dbReference type="PROSITE" id="PS50885"/>
    </source>
</evidence>
<dbReference type="STRING" id="1236971.JCM9152_4144"/>
<comment type="subcellular location">
    <subcellularLocation>
        <location evidence="1">Cell membrane</location>
        <topology evidence="1">Multi-pass membrane protein</topology>
    </subcellularLocation>
</comment>
<dbReference type="CDD" id="cd06225">
    <property type="entry name" value="HAMP"/>
    <property type="match status" value="1"/>
</dbReference>
<dbReference type="OrthoDB" id="9776552at2"/>
<proteinExistence type="predicted"/>
<keyword evidence="3" id="KW-0597">Phosphoprotein</keyword>
<dbReference type="SUPFAM" id="SSF55874">
    <property type="entry name" value="ATPase domain of HSP90 chaperone/DNA topoisomerase II/histidine kinase"/>
    <property type="match status" value="1"/>
</dbReference>
<dbReference type="Pfam" id="PF06580">
    <property type="entry name" value="His_kinase"/>
    <property type="match status" value="1"/>
</dbReference>
<accession>W4QMN7</accession>
<dbReference type="Proteomes" id="UP000018895">
    <property type="component" value="Unassembled WGS sequence"/>
</dbReference>
<dbReference type="EMBL" id="BAUU01000041">
    <property type="protein sequence ID" value="GAE32604.1"/>
    <property type="molecule type" value="Genomic_DNA"/>
</dbReference>
<dbReference type="AlphaFoldDB" id="W4QMN7"/>
<dbReference type="InterPro" id="IPR036890">
    <property type="entry name" value="HATPase_C_sf"/>
</dbReference>
<evidence type="ECO:0000256" key="7">
    <source>
        <dbReference type="SAM" id="Phobius"/>
    </source>
</evidence>
<dbReference type="InterPro" id="IPR003660">
    <property type="entry name" value="HAMP_dom"/>
</dbReference>
<evidence type="ECO:0000256" key="4">
    <source>
        <dbReference type="ARBA" id="ARBA00022679"/>
    </source>
</evidence>
<dbReference type="Pfam" id="PF00672">
    <property type="entry name" value="HAMP"/>
    <property type="match status" value="1"/>
</dbReference>
<evidence type="ECO:0000256" key="5">
    <source>
        <dbReference type="ARBA" id="ARBA00022777"/>
    </source>
</evidence>
<reference evidence="9" key="1">
    <citation type="journal article" date="2014" name="Genome Announc.">
        <title>Draft Genome Sequences of Three Alkaliphilic Bacillus Strains, Bacillus wakoensis JCM 9140T, Bacillus akibai JCM 9157T, and Bacillus hemicellulosilyticus JCM 9152T.</title>
        <authorList>
            <person name="Yuki M."/>
            <person name="Oshima K."/>
            <person name="Suda W."/>
            <person name="Oshida Y."/>
            <person name="Kitamura K."/>
            <person name="Iida T."/>
            <person name="Hattori M."/>
            <person name="Ohkuma M."/>
        </authorList>
    </citation>
    <scope>NUCLEOTIDE SEQUENCE [LARGE SCALE GENOMIC DNA]</scope>
    <source>
        <strain evidence="9">JCM 9152</strain>
    </source>
</reference>
<dbReference type="PROSITE" id="PS50885">
    <property type="entry name" value="HAMP"/>
    <property type="match status" value="1"/>
</dbReference>
<feature type="transmembrane region" description="Helical" evidence="7">
    <location>
        <begin position="16"/>
        <end position="36"/>
    </location>
</feature>
<evidence type="ECO:0000256" key="2">
    <source>
        <dbReference type="ARBA" id="ARBA00022475"/>
    </source>
</evidence>
<evidence type="ECO:0000313" key="9">
    <source>
        <dbReference type="EMBL" id="GAE32604.1"/>
    </source>
</evidence>
<dbReference type="PANTHER" id="PTHR34220">
    <property type="entry name" value="SENSOR HISTIDINE KINASE YPDA"/>
    <property type="match status" value="1"/>
</dbReference>
<keyword evidence="7" id="KW-0812">Transmembrane</keyword>
<comment type="caution">
    <text evidence="9">The sequence shown here is derived from an EMBL/GenBank/DDBJ whole genome shotgun (WGS) entry which is preliminary data.</text>
</comment>
<dbReference type="Gene3D" id="3.30.565.10">
    <property type="entry name" value="Histidine kinase-like ATPase, C-terminal domain"/>
    <property type="match status" value="1"/>
</dbReference>